<dbReference type="InterPro" id="IPR036967">
    <property type="entry name" value="Ribosomal_uS11_sf"/>
</dbReference>
<dbReference type="GO" id="GO:0009507">
    <property type="term" value="C:chloroplast"/>
    <property type="evidence" value="ECO:0007669"/>
    <property type="project" value="UniProtKB-SubCell"/>
</dbReference>
<comment type="subcellular location">
    <subcellularLocation>
        <location evidence="7">Plastid</location>
        <location evidence="7">Chloroplast</location>
    </subcellularLocation>
</comment>
<evidence type="ECO:0000256" key="1">
    <source>
        <dbReference type="ARBA" id="ARBA00006194"/>
    </source>
</evidence>
<comment type="subunit">
    <text evidence="7">Part of the 30S ribosomal subunit.</text>
</comment>
<keyword evidence="4 7" id="KW-0689">Ribosomal protein</keyword>
<organism evidence="8">
    <name type="scientific">Pseudobryopsis hainanensis</name>
    <dbReference type="NCBI Taxonomy" id="2320808"/>
    <lineage>
        <taxon>Eukaryota</taxon>
        <taxon>Viridiplantae</taxon>
        <taxon>Chlorophyta</taxon>
        <taxon>core chlorophytes</taxon>
        <taxon>Ulvophyceae</taxon>
        <taxon>TCBD clade</taxon>
        <taxon>Bryopsidales</taxon>
        <taxon>Bryopsidineae</taxon>
        <taxon>Pseudobryopsidaceae</taxon>
        <taxon>Pseudobryopsis</taxon>
    </lineage>
</organism>
<reference evidence="8" key="2">
    <citation type="journal article" date="2019" name="Mol. Phylogenet. Evol.">
        <title>Reassessment of the classification of bryopsidales (chlorophyta) based on chloroplast phylogenomic analyses.</title>
        <authorList>
            <person name="Cremen M.C."/>
            <person name="Leliaert F."/>
            <person name="West J."/>
            <person name="Lam D.W."/>
            <person name="Shimada S."/>
            <person name="Lopez-Bautista J.M."/>
            <person name="Verbruggen H."/>
        </authorList>
    </citation>
    <scope>NUCLEOTIDE SEQUENCE</scope>
</reference>
<dbReference type="HAMAP" id="MF_01310">
    <property type="entry name" value="Ribosomal_uS11"/>
    <property type="match status" value="1"/>
</dbReference>
<keyword evidence="8" id="KW-0150">Chloroplast</keyword>
<dbReference type="GO" id="GO:0006412">
    <property type="term" value="P:translation"/>
    <property type="evidence" value="ECO:0007669"/>
    <property type="project" value="UniProtKB-UniRule"/>
</dbReference>
<evidence type="ECO:0000256" key="5">
    <source>
        <dbReference type="ARBA" id="ARBA00023274"/>
    </source>
</evidence>
<dbReference type="AlphaFoldDB" id="A0A3S7SYN1"/>
<evidence type="ECO:0000313" key="8">
    <source>
        <dbReference type="EMBL" id="AYC64227.1"/>
    </source>
</evidence>
<dbReference type="GO" id="GO:0019843">
    <property type="term" value="F:rRNA binding"/>
    <property type="evidence" value="ECO:0007669"/>
    <property type="project" value="UniProtKB-UniRule"/>
</dbReference>
<protein>
    <recommendedName>
        <fullName evidence="6 7">Small ribosomal subunit protein uS11c</fullName>
    </recommendedName>
</protein>
<evidence type="ECO:0000256" key="4">
    <source>
        <dbReference type="ARBA" id="ARBA00022980"/>
    </source>
</evidence>
<keyword evidence="3 7" id="KW-0694">RNA-binding</keyword>
<reference evidence="8" key="1">
    <citation type="submission" date="2018-07" db="EMBL/GenBank/DDBJ databases">
        <authorList>
            <person name="Cremen M.C."/>
            <person name="Leliaert F."/>
            <person name="West J."/>
            <person name="Lam D.W."/>
            <person name="Shimada S."/>
            <person name="Lopez-Bautista J.M."/>
            <person name="Verbruggen H."/>
        </authorList>
    </citation>
    <scope>NUCLEOTIDE SEQUENCE</scope>
</reference>
<keyword evidence="8" id="KW-0934">Plastid</keyword>
<proteinExistence type="inferred from homology"/>
<gene>
    <name evidence="7 8" type="primary">rps11</name>
</gene>
<evidence type="ECO:0000256" key="2">
    <source>
        <dbReference type="ARBA" id="ARBA00022730"/>
    </source>
</evidence>
<name>A0A3S7SYN1_9CHLO</name>
<evidence type="ECO:0000256" key="6">
    <source>
        <dbReference type="ARBA" id="ARBA00035260"/>
    </source>
</evidence>
<dbReference type="NCBIfam" id="TIGR03632">
    <property type="entry name" value="uS11_bact"/>
    <property type="match status" value="1"/>
</dbReference>
<dbReference type="NCBIfam" id="NF003698">
    <property type="entry name" value="PRK05309.1"/>
    <property type="match status" value="1"/>
</dbReference>
<dbReference type="Pfam" id="PF00411">
    <property type="entry name" value="Ribosomal_S11"/>
    <property type="match status" value="1"/>
</dbReference>
<keyword evidence="5 7" id="KW-0687">Ribonucleoprotein</keyword>
<dbReference type="Gene3D" id="3.30.420.80">
    <property type="entry name" value="Ribosomal protein S11"/>
    <property type="match status" value="1"/>
</dbReference>
<keyword evidence="2 7" id="KW-0699">rRNA-binding</keyword>
<dbReference type="EMBL" id="MH591091">
    <property type="protein sequence ID" value="AYC64227.1"/>
    <property type="molecule type" value="Genomic_DNA"/>
</dbReference>
<dbReference type="InterPro" id="IPR001971">
    <property type="entry name" value="Ribosomal_uS11"/>
</dbReference>
<dbReference type="GO" id="GO:0005840">
    <property type="term" value="C:ribosome"/>
    <property type="evidence" value="ECO:0007669"/>
    <property type="project" value="UniProtKB-KW"/>
</dbReference>
<accession>A0A3S7SYN1</accession>
<dbReference type="PANTHER" id="PTHR11759">
    <property type="entry name" value="40S RIBOSOMAL PROTEIN S14/30S RIBOSOMAL PROTEIN S11"/>
    <property type="match status" value="1"/>
</dbReference>
<evidence type="ECO:0000256" key="7">
    <source>
        <dbReference type="HAMAP-Rule" id="MF_01310"/>
    </source>
</evidence>
<sequence length="126" mass="13680">MRRLTTKKKTRKLSKGVITITASFNNTIITLTNLKGDVITWASGGTCGFRGARKGTPFAAKTAIDVITKKAIDQGIKTVRVIVRGPGPGRETATRSLQTAGLHILLMRDQTTLAHNGCRPPKKRRV</sequence>
<dbReference type="InterPro" id="IPR019981">
    <property type="entry name" value="Ribosomal_uS11_bac-type"/>
</dbReference>
<dbReference type="FunFam" id="3.30.420.80:FF:000010">
    <property type="entry name" value="30S ribosomal protein S11"/>
    <property type="match status" value="1"/>
</dbReference>
<dbReference type="SUPFAM" id="SSF53137">
    <property type="entry name" value="Translational machinery components"/>
    <property type="match status" value="1"/>
</dbReference>
<comment type="similarity">
    <text evidence="1 7">Belongs to the universal ribosomal protein uS11 family.</text>
</comment>
<evidence type="ECO:0000256" key="3">
    <source>
        <dbReference type="ARBA" id="ARBA00022884"/>
    </source>
</evidence>
<dbReference type="GO" id="GO:0003735">
    <property type="term" value="F:structural constituent of ribosome"/>
    <property type="evidence" value="ECO:0007669"/>
    <property type="project" value="InterPro"/>
</dbReference>
<geneLocation type="chloroplast" evidence="8"/>
<dbReference type="GO" id="GO:1990904">
    <property type="term" value="C:ribonucleoprotein complex"/>
    <property type="evidence" value="ECO:0007669"/>
    <property type="project" value="UniProtKB-KW"/>
</dbReference>
<dbReference type="PIRSF" id="PIRSF002131">
    <property type="entry name" value="Ribosomal_S11"/>
    <property type="match status" value="1"/>
</dbReference>